<keyword evidence="7" id="KW-0677">Repeat</keyword>
<keyword evidence="11" id="KW-0325">Glycoprotein</keyword>
<evidence type="ECO:0000256" key="1">
    <source>
        <dbReference type="ARBA" id="ARBA00004251"/>
    </source>
</evidence>
<sequence length="298" mass="33037">MKRFIVEERWSFHLLRRFLYPCRLAPASAGNRCHLWPVGPRAHIPRPPFCLGVPTPPDPAAHGPDCSIRLPSRNLSGAVLWMHLRNVSVLRVLDLSGNALRGSIPSGFWSAPALLQVNLADNAVVGALWLDPAGPQMPVLRSLDLSGNQFTRATGLAPLPRLEILDLSRNSLSFVPPGLETLQRLRRLDLSHNPMRASGVARWPSTFSRRAGLRQINGVAQREALKMFGETVSVEGSSLHFASKASVAHSSSPAPSVVVRRQRHELICSCSFKETLERNRVTRRRIRSYHSGRGCRLL</sequence>
<dbReference type="GO" id="GO:0005886">
    <property type="term" value="C:plasma membrane"/>
    <property type="evidence" value="ECO:0007669"/>
    <property type="project" value="UniProtKB-SubCell"/>
</dbReference>
<comment type="similarity">
    <text evidence="2">Belongs to the RLP family.</text>
</comment>
<comment type="subcellular location">
    <subcellularLocation>
        <location evidence="1">Cell membrane</location>
        <topology evidence="1">Single-pass type I membrane protein</topology>
    </subcellularLocation>
</comment>
<dbReference type="Pfam" id="PF13855">
    <property type="entry name" value="LRR_8"/>
    <property type="match status" value="1"/>
</dbReference>
<keyword evidence="10" id="KW-0675">Receptor</keyword>
<dbReference type="EMBL" id="CP097507">
    <property type="protein sequence ID" value="URE01391.1"/>
    <property type="molecule type" value="Genomic_DNA"/>
</dbReference>
<dbReference type="InterPro" id="IPR003591">
    <property type="entry name" value="Leu-rich_rpt_typical-subtyp"/>
</dbReference>
<dbReference type="Proteomes" id="UP001055439">
    <property type="component" value="Chromosome 5"/>
</dbReference>
<keyword evidence="5" id="KW-0812">Transmembrane</keyword>
<proteinExistence type="inferred from homology"/>
<evidence type="ECO:0000256" key="10">
    <source>
        <dbReference type="ARBA" id="ARBA00023170"/>
    </source>
</evidence>
<evidence type="ECO:0000256" key="8">
    <source>
        <dbReference type="ARBA" id="ARBA00022989"/>
    </source>
</evidence>
<keyword evidence="6" id="KW-0732">Signal</keyword>
<dbReference type="SMART" id="SM00369">
    <property type="entry name" value="LRR_TYP"/>
    <property type="match status" value="3"/>
</dbReference>
<dbReference type="PROSITE" id="PS51450">
    <property type="entry name" value="LRR"/>
    <property type="match status" value="1"/>
</dbReference>
<dbReference type="Gene3D" id="3.80.10.10">
    <property type="entry name" value="Ribonuclease Inhibitor"/>
    <property type="match status" value="2"/>
</dbReference>
<dbReference type="OrthoDB" id="1394818at2759"/>
<evidence type="ECO:0000256" key="2">
    <source>
        <dbReference type="ARBA" id="ARBA00009592"/>
    </source>
</evidence>
<evidence type="ECO:0000256" key="9">
    <source>
        <dbReference type="ARBA" id="ARBA00023136"/>
    </source>
</evidence>
<reference evidence="12" key="1">
    <citation type="submission" date="2022-05" db="EMBL/GenBank/DDBJ databases">
        <title>The Musa troglodytarum L. genome provides insights into the mechanism of non-climacteric behaviour and enrichment of carotenoids.</title>
        <authorList>
            <person name="Wang J."/>
        </authorList>
    </citation>
    <scope>NUCLEOTIDE SEQUENCE</scope>
    <source>
        <tissue evidence="12">Leaf</tissue>
    </source>
</reference>
<keyword evidence="13" id="KW-1185">Reference proteome</keyword>
<dbReference type="SUPFAM" id="SSF52047">
    <property type="entry name" value="RNI-like"/>
    <property type="match status" value="1"/>
</dbReference>
<dbReference type="PANTHER" id="PTHR48052:SF8">
    <property type="entry name" value="LRR RECEPTOR-LIKE SERINE_THREONINE-PROTEIN KINASE FLS2"/>
    <property type="match status" value="1"/>
</dbReference>
<accession>A0A9E7FSG6</accession>
<dbReference type="Pfam" id="PF00560">
    <property type="entry name" value="LRR_1"/>
    <property type="match status" value="1"/>
</dbReference>
<gene>
    <name evidence="12" type="ORF">MUK42_20326</name>
</gene>
<evidence type="ECO:0000256" key="11">
    <source>
        <dbReference type="ARBA" id="ARBA00023180"/>
    </source>
</evidence>
<keyword evidence="4" id="KW-0433">Leucine-rich repeat</keyword>
<name>A0A9E7FSG6_9LILI</name>
<keyword evidence="3" id="KW-1003">Cell membrane</keyword>
<keyword evidence="8" id="KW-1133">Transmembrane helix</keyword>
<evidence type="ECO:0000256" key="6">
    <source>
        <dbReference type="ARBA" id="ARBA00022729"/>
    </source>
</evidence>
<evidence type="ECO:0000313" key="12">
    <source>
        <dbReference type="EMBL" id="URE01391.1"/>
    </source>
</evidence>
<evidence type="ECO:0000256" key="4">
    <source>
        <dbReference type="ARBA" id="ARBA00022614"/>
    </source>
</evidence>
<evidence type="ECO:0000256" key="7">
    <source>
        <dbReference type="ARBA" id="ARBA00022737"/>
    </source>
</evidence>
<dbReference type="InterPro" id="IPR001611">
    <property type="entry name" value="Leu-rich_rpt"/>
</dbReference>
<keyword evidence="9" id="KW-0472">Membrane</keyword>
<organism evidence="12 13">
    <name type="scientific">Musa troglodytarum</name>
    <name type="common">fe'i banana</name>
    <dbReference type="NCBI Taxonomy" id="320322"/>
    <lineage>
        <taxon>Eukaryota</taxon>
        <taxon>Viridiplantae</taxon>
        <taxon>Streptophyta</taxon>
        <taxon>Embryophyta</taxon>
        <taxon>Tracheophyta</taxon>
        <taxon>Spermatophyta</taxon>
        <taxon>Magnoliopsida</taxon>
        <taxon>Liliopsida</taxon>
        <taxon>Zingiberales</taxon>
        <taxon>Musaceae</taxon>
        <taxon>Musa</taxon>
    </lineage>
</organism>
<dbReference type="AlphaFoldDB" id="A0A9E7FSG6"/>
<evidence type="ECO:0000256" key="5">
    <source>
        <dbReference type="ARBA" id="ARBA00022692"/>
    </source>
</evidence>
<evidence type="ECO:0000313" key="13">
    <source>
        <dbReference type="Proteomes" id="UP001055439"/>
    </source>
</evidence>
<protein>
    <submittedName>
        <fullName evidence="12">STYKc</fullName>
    </submittedName>
</protein>
<evidence type="ECO:0000256" key="3">
    <source>
        <dbReference type="ARBA" id="ARBA00022475"/>
    </source>
</evidence>
<dbReference type="PANTHER" id="PTHR48052">
    <property type="entry name" value="UNNAMED PRODUCT"/>
    <property type="match status" value="1"/>
</dbReference>
<dbReference type="PRINTS" id="PR00019">
    <property type="entry name" value="LEURICHRPT"/>
</dbReference>
<dbReference type="InterPro" id="IPR032675">
    <property type="entry name" value="LRR_dom_sf"/>
</dbReference>